<evidence type="ECO:0000256" key="1">
    <source>
        <dbReference type="SAM" id="MobiDB-lite"/>
    </source>
</evidence>
<comment type="caution">
    <text evidence="3">The sequence shown here is derived from an EMBL/GenBank/DDBJ whole genome shotgun (WGS) entry which is preliminary data.</text>
</comment>
<proteinExistence type="predicted"/>
<evidence type="ECO:0000313" key="5">
    <source>
        <dbReference type="Proteomes" id="UP000094527"/>
    </source>
</evidence>
<evidence type="ECO:0000256" key="2">
    <source>
        <dbReference type="SAM" id="SignalP"/>
    </source>
</evidence>
<dbReference type="AlphaFoldDB" id="A0A1D2MHE0"/>
<keyword evidence="2" id="KW-0732">Signal</keyword>
<accession>A0A1D2MHE0</accession>
<feature type="signal peptide" evidence="2">
    <location>
        <begin position="1"/>
        <end position="19"/>
    </location>
</feature>
<name>A0A1D2MHE0_ORCCI</name>
<organism evidence="3 5">
    <name type="scientific">Orchesella cincta</name>
    <name type="common">Springtail</name>
    <name type="synonym">Podura cincta</name>
    <dbReference type="NCBI Taxonomy" id="48709"/>
    <lineage>
        <taxon>Eukaryota</taxon>
        <taxon>Metazoa</taxon>
        <taxon>Ecdysozoa</taxon>
        <taxon>Arthropoda</taxon>
        <taxon>Hexapoda</taxon>
        <taxon>Collembola</taxon>
        <taxon>Entomobryomorpha</taxon>
        <taxon>Entomobryoidea</taxon>
        <taxon>Orchesellidae</taxon>
        <taxon>Orchesellinae</taxon>
        <taxon>Orchesella</taxon>
    </lineage>
</organism>
<protein>
    <submittedName>
        <fullName evidence="3">Uncharacterized protein</fullName>
    </submittedName>
</protein>
<evidence type="ECO:0000313" key="4">
    <source>
        <dbReference type="EMBL" id="ODM92343.1"/>
    </source>
</evidence>
<feature type="region of interest" description="Disordered" evidence="1">
    <location>
        <begin position="22"/>
        <end position="43"/>
    </location>
</feature>
<evidence type="ECO:0000313" key="3">
    <source>
        <dbReference type="EMBL" id="ODM92341.1"/>
    </source>
</evidence>
<sequence length="43" mass="4605">MKFIQIVVTLVAICSVAMGAPTAEDKQAKTPASSNLMPWDGKR</sequence>
<dbReference type="Proteomes" id="UP000094527">
    <property type="component" value="Unassembled WGS sequence"/>
</dbReference>
<keyword evidence="5" id="KW-1185">Reference proteome</keyword>
<reference evidence="3" key="1">
    <citation type="submission" date="2015-10" db="EMBL/GenBank/DDBJ databases">
        <authorList>
            <person name="Gilbert D.G."/>
        </authorList>
    </citation>
    <scope>NUCLEOTIDE SEQUENCE</scope>
    <source>
        <tissue evidence="3">Mixed pool</tissue>
    </source>
</reference>
<dbReference type="EMBL" id="LJIJ01001260">
    <property type="protein sequence ID" value="ODM92343.1"/>
    <property type="molecule type" value="Genomic_DNA"/>
</dbReference>
<dbReference type="EMBL" id="LJIJ01001260">
    <property type="protein sequence ID" value="ODM92341.1"/>
    <property type="molecule type" value="Genomic_DNA"/>
</dbReference>
<gene>
    <name evidence="3" type="ORF">Ocin01_14339</name>
    <name evidence="4" type="ORF">Ocin01_14340</name>
</gene>
<feature type="chain" id="PRO_5013493681" evidence="2">
    <location>
        <begin position="20"/>
        <end position="43"/>
    </location>
</feature>
<reference evidence="3 5" key="2">
    <citation type="journal article" date="2016" name="Genome Biol. Evol.">
        <title>Gene Family Evolution Reflects Adaptation to Soil Environmental Stressors in the Genome of the Collembolan Orchesella cincta.</title>
        <authorList>
            <person name="Faddeeva-Vakhrusheva A."/>
            <person name="Derks M.F."/>
            <person name="Anvar S.Y."/>
            <person name="Agamennone V."/>
            <person name="Suring W."/>
            <person name="Smit S."/>
            <person name="van Straalen N.M."/>
            <person name="Roelofs D."/>
        </authorList>
    </citation>
    <scope>NUCLEOTIDE SEQUENCE [LARGE SCALE GENOMIC DNA]</scope>
    <source>
        <tissue evidence="3">Mixed pool</tissue>
    </source>
</reference>